<dbReference type="CDD" id="cd00067">
    <property type="entry name" value="GAL4"/>
    <property type="match status" value="1"/>
</dbReference>
<accession>A0A7R7VW97</accession>
<dbReference type="GO" id="GO:0008270">
    <property type="term" value="F:zinc ion binding"/>
    <property type="evidence" value="ECO:0007669"/>
    <property type="project" value="InterPro"/>
</dbReference>
<sequence>MNKRKRSPEETPAGPKTHNSNTSPVAAGELNESLPSISRKITACAACRKQKIRCDMPDGVPPCTRCRRRELSCVLNKSLQSLVEEAKNTDLLHVDVREIHLTLGAVCEHLGLDRPKPLHSSHNHNSNDVSAPDGDVSGSQAPPSTIDNNDQDQTLPGCEVSPPGTPSAVQAPIDTYLDIAKLGSNSHSRSPGSGSAETPSNQLSRPRRHASPDLVSKRIISMADAETLIDRYFTRVDSYLYGIGSRLHNLQRLRTGHPVLFAAICTVSALHDPGDQSLYESCNREFRRLVSQSLFEKHDLEYIRALCISSFWLADASRILLSDAIRRSADVHLHRSFGRLWSCAGDARSNPAVAEMRDRVRLWYLLFICDQHLSILHNRDPLLRSDTEIAISWEAYLRRSDVTDSDVRIVSQVALLLIMSQVRDVLGCDSDTETRIPQTLANQIVHYSRQLDKWFKRFSSMFKPDPFLGDFPRRGLQLHYQFGKLYLGHQVFKGLRGEAIPGPFMAAASMAHDAAISIFEMILNEETLQANLVGIPHYFHIMLAFAGHFLLEVTKGYAGQLGIVPDDNFMLIRKVLTLFRETRCVTMHPICRMTPGLERKLGDCAASLVSSSTQVSPVAVSGMTKGIAENVTEGFVWPGDGFFGTVAGTETETGTETGTADEMFLPEWDFGEFSFPGMLSNIMP</sequence>
<dbReference type="PANTHER" id="PTHR31845:SF17">
    <property type="entry name" value="ZN(II)2CYS6 TRANSCRIPTION FACTOR (EUROFUNG)"/>
    <property type="match status" value="1"/>
</dbReference>
<dbReference type="RefSeq" id="XP_043139925.1">
    <property type="nucleotide sequence ID" value="XM_043282558.1"/>
</dbReference>
<evidence type="ECO:0000256" key="3">
    <source>
        <dbReference type="ARBA" id="ARBA00023015"/>
    </source>
</evidence>
<evidence type="ECO:0000313" key="10">
    <source>
        <dbReference type="Proteomes" id="UP000637239"/>
    </source>
</evidence>
<dbReference type="InterPro" id="IPR001138">
    <property type="entry name" value="Zn2Cys6_DnaBD"/>
</dbReference>
<gene>
    <name evidence="9" type="ORF">ACHE_70246A</name>
</gene>
<evidence type="ECO:0000313" key="9">
    <source>
        <dbReference type="EMBL" id="BCR91403.1"/>
    </source>
</evidence>
<dbReference type="KEGG" id="ache:ACHE_70246A"/>
<organism evidence="9 10">
    <name type="scientific">Aspergillus chevalieri</name>
    <name type="common">Eurotium chevalieri</name>
    <dbReference type="NCBI Taxonomy" id="182096"/>
    <lineage>
        <taxon>Eukaryota</taxon>
        <taxon>Fungi</taxon>
        <taxon>Dikarya</taxon>
        <taxon>Ascomycota</taxon>
        <taxon>Pezizomycotina</taxon>
        <taxon>Eurotiomycetes</taxon>
        <taxon>Eurotiomycetidae</taxon>
        <taxon>Eurotiales</taxon>
        <taxon>Aspergillaceae</taxon>
        <taxon>Aspergillus</taxon>
        <taxon>Aspergillus subgen. Aspergillus</taxon>
    </lineage>
</organism>
<name>A0A7R7VW97_ASPCH</name>
<feature type="domain" description="Zn(2)-C6 fungal-type" evidence="8">
    <location>
        <begin position="43"/>
        <end position="75"/>
    </location>
</feature>
<feature type="region of interest" description="Disordered" evidence="7">
    <location>
        <begin position="182"/>
        <end position="212"/>
    </location>
</feature>
<dbReference type="GO" id="GO:0005634">
    <property type="term" value="C:nucleus"/>
    <property type="evidence" value="ECO:0007669"/>
    <property type="project" value="UniProtKB-SubCell"/>
</dbReference>
<dbReference type="SUPFAM" id="SSF57701">
    <property type="entry name" value="Zn2/Cys6 DNA-binding domain"/>
    <property type="match status" value="1"/>
</dbReference>
<evidence type="ECO:0000256" key="7">
    <source>
        <dbReference type="SAM" id="MobiDB-lite"/>
    </source>
</evidence>
<feature type="region of interest" description="Disordered" evidence="7">
    <location>
        <begin position="117"/>
        <end position="170"/>
    </location>
</feature>
<dbReference type="Gene3D" id="4.10.240.10">
    <property type="entry name" value="Zn(2)-C6 fungal-type DNA-binding domain"/>
    <property type="match status" value="1"/>
</dbReference>
<evidence type="ECO:0000256" key="2">
    <source>
        <dbReference type="ARBA" id="ARBA00022833"/>
    </source>
</evidence>
<dbReference type="EMBL" id="AP024422">
    <property type="protein sequence ID" value="BCR91403.1"/>
    <property type="molecule type" value="Genomic_DNA"/>
</dbReference>
<evidence type="ECO:0000259" key="8">
    <source>
        <dbReference type="PROSITE" id="PS50048"/>
    </source>
</evidence>
<keyword evidence="5" id="KW-0804">Transcription</keyword>
<dbReference type="GO" id="GO:0000981">
    <property type="term" value="F:DNA-binding transcription factor activity, RNA polymerase II-specific"/>
    <property type="evidence" value="ECO:0007669"/>
    <property type="project" value="InterPro"/>
</dbReference>
<dbReference type="AlphaFoldDB" id="A0A7R7VW97"/>
<dbReference type="PANTHER" id="PTHR31845">
    <property type="entry name" value="FINGER DOMAIN PROTEIN, PUTATIVE-RELATED"/>
    <property type="match status" value="1"/>
</dbReference>
<evidence type="ECO:0000256" key="1">
    <source>
        <dbReference type="ARBA" id="ARBA00004123"/>
    </source>
</evidence>
<keyword evidence="10" id="KW-1185">Reference proteome</keyword>
<dbReference type="PROSITE" id="PS50048">
    <property type="entry name" value="ZN2_CY6_FUNGAL_2"/>
    <property type="match status" value="1"/>
</dbReference>
<dbReference type="SMART" id="SM00066">
    <property type="entry name" value="GAL4"/>
    <property type="match status" value="1"/>
</dbReference>
<evidence type="ECO:0000256" key="4">
    <source>
        <dbReference type="ARBA" id="ARBA00023125"/>
    </source>
</evidence>
<keyword evidence="2" id="KW-0862">Zinc</keyword>
<reference evidence="9" key="1">
    <citation type="submission" date="2021-01" db="EMBL/GenBank/DDBJ databases">
        <authorList>
            <consortium name="Aspergillus chevalieri M1 genome sequencing consortium"/>
            <person name="Kazuki M."/>
            <person name="Futagami T."/>
        </authorList>
    </citation>
    <scope>NUCLEOTIDE SEQUENCE</scope>
    <source>
        <strain evidence="9">M1</strain>
    </source>
</reference>
<keyword evidence="4" id="KW-0238">DNA-binding</keyword>
<evidence type="ECO:0000256" key="5">
    <source>
        <dbReference type="ARBA" id="ARBA00023163"/>
    </source>
</evidence>
<dbReference type="Pfam" id="PF00172">
    <property type="entry name" value="Zn_clus"/>
    <property type="match status" value="1"/>
</dbReference>
<proteinExistence type="predicted"/>
<dbReference type="InterPro" id="IPR051089">
    <property type="entry name" value="prtT"/>
</dbReference>
<feature type="compositionally biased region" description="Polar residues" evidence="7">
    <location>
        <begin position="137"/>
        <end position="154"/>
    </location>
</feature>
<comment type="subcellular location">
    <subcellularLocation>
        <location evidence="1">Nucleus</location>
    </subcellularLocation>
</comment>
<feature type="compositionally biased region" description="Low complexity" evidence="7">
    <location>
        <begin position="183"/>
        <end position="195"/>
    </location>
</feature>
<dbReference type="GeneID" id="66985761"/>
<protein>
    <recommendedName>
        <fullName evidence="8">Zn(2)-C6 fungal-type domain-containing protein</fullName>
    </recommendedName>
</protein>
<reference evidence="9" key="2">
    <citation type="submission" date="2021-02" db="EMBL/GenBank/DDBJ databases">
        <title>Aspergillus chevalieri M1 genome sequence.</title>
        <authorList>
            <person name="Kadooka C."/>
            <person name="Mori K."/>
            <person name="Futagami T."/>
        </authorList>
    </citation>
    <scope>NUCLEOTIDE SEQUENCE</scope>
    <source>
        <strain evidence="9">M1</strain>
    </source>
</reference>
<evidence type="ECO:0000256" key="6">
    <source>
        <dbReference type="ARBA" id="ARBA00023242"/>
    </source>
</evidence>
<dbReference type="CDD" id="cd12148">
    <property type="entry name" value="fungal_TF_MHR"/>
    <property type="match status" value="1"/>
</dbReference>
<dbReference type="Proteomes" id="UP000637239">
    <property type="component" value="Chromosome 7"/>
</dbReference>
<feature type="region of interest" description="Disordered" evidence="7">
    <location>
        <begin position="1"/>
        <end position="32"/>
    </location>
</feature>
<keyword evidence="6" id="KW-0539">Nucleus</keyword>
<keyword evidence="3" id="KW-0805">Transcription regulation</keyword>
<dbReference type="GO" id="GO:0000976">
    <property type="term" value="F:transcription cis-regulatory region binding"/>
    <property type="evidence" value="ECO:0007669"/>
    <property type="project" value="TreeGrafter"/>
</dbReference>
<dbReference type="InterPro" id="IPR036864">
    <property type="entry name" value="Zn2-C6_fun-type_DNA-bd_sf"/>
</dbReference>
<dbReference type="PROSITE" id="PS00463">
    <property type="entry name" value="ZN2_CY6_FUNGAL_1"/>
    <property type="match status" value="1"/>
</dbReference>